<accession>A0A0D3J7A8</accession>
<dbReference type="RefSeq" id="XP_005771822.1">
    <property type="nucleotide sequence ID" value="XM_005771765.1"/>
</dbReference>
<name>A0A0D3J7A8_EMIH1</name>
<protein>
    <recommendedName>
        <fullName evidence="4">Chitin-binding type-4 domain-containing protein</fullName>
    </recommendedName>
</protein>
<dbReference type="HOGENOM" id="CLU_1231828_0_0_1"/>
<evidence type="ECO:0000313" key="3">
    <source>
        <dbReference type="Proteomes" id="UP000013827"/>
    </source>
</evidence>
<dbReference type="EnsemblProtists" id="EOD19393">
    <property type="protein sequence ID" value="EOD19393"/>
    <property type="gene ID" value="EMIHUDRAFT_242887"/>
</dbReference>
<dbReference type="PaxDb" id="2903-EOD19393"/>
<dbReference type="AlphaFoldDB" id="A0A0D3J7A8"/>
<keyword evidence="1" id="KW-0732">Signal</keyword>
<feature type="signal peptide" evidence="1">
    <location>
        <begin position="1"/>
        <end position="19"/>
    </location>
</feature>
<dbReference type="Proteomes" id="UP000013827">
    <property type="component" value="Unassembled WGS sequence"/>
</dbReference>
<keyword evidence="3" id="KW-1185">Reference proteome</keyword>
<dbReference type="GeneID" id="17264939"/>
<evidence type="ECO:0008006" key="4">
    <source>
        <dbReference type="Google" id="ProtNLM"/>
    </source>
</evidence>
<organism evidence="2 3">
    <name type="scientific">Emiliania huxleyi (strain CCMP1516)</name>
    <dbReference type="NCBI Taxonomy" id="280463"/>
    <lineage>
        <taxon>Eukaryota</taxon>
        <taxon>Haptista</taxon>
        <taxon>Haptophyta</taxon>
        <taxon>Prymnesiophyceae</taxon>
        <taxon>Isochrysidales</taxon>
        <taxon>Noelaerhabdaceae</taxon>
        <taxon>Emiliania</taxon>
    </lineage>
</organism>
<reference evidence="2" key="2">
    <citation type="submission" date="2024-10" db="UniProtKB">
        <authorList>
            <consortium name="EnsemblProtists"/>
        </authorList>
    </citation>
    <scope>IDENTIFICATION</scope>
</reference>
<dbReference type="KEGG" id="ehx:EMIHUDRAFT_242887"/>
<evidence type="ECO:0000313" key="2">
    <source>
        <dbReference type="EnsemblProtists" id="EOD19393"/>
    </source>
</evidence>
<feature type="chain" id="PRO_5044221435" description="Chitin-binding type-4 domain-containing protein" evidence="1">
    <location>
        <begin position="20"/>
        <end position="225"/>
    </location>
</feature>
<proteinExistence type="predicted"/>
<sequence length="225" mass="23229">MRHLLAGAWLARQLLLAAARPVTVQMTSSTAVDPGHAAPDMAAMVAAGHLKHDNSACLCVWDVDRTLTGEQGSSVGAGAPCPDNRHMTGVVDTAYGGGTLSLSQLSLNLHTTFCAACYMGVISSGPVSGSGSSERYTIVQKLRAVGLLGFGEGRTDPHPPWSDAHPSSPLRVNVPEGSKQDEIVEILDCHLASAGSGVTLVAARVVCHGGGCFSCGERVTWLAAD</sequence>
<evidence type="ECO:0000256" key="1">
    <source>
        <dbReference type="SAM" id="SignalP"/>
    </source>
</evidence>
<reference evidence="3" key="1">
    <citation type="journal article" date="2013" name="Nature">
        <title>Pan genome of the phytoplankton Emiliania underpins its global distribution.</title>
        <authorList>
            <person name="Read B.A."/>
            <person name="Kegel J."/>
            <person name="Klute M.J."/>
            <person name="Kuo A."/>
            <person name="Lefebvre S.C."/>
            <person name="Maumus F."/>
            <person name="Mayer C."/>
            <person name="Miller J."/>
            <person name="Monier A."/>
            <person name="Salamov A."/>
            <person name="Young J."/>
            <person name="Aguilar M."/>
            <person name="Claverie J.M."/>
            <person name="Frickenhaus S."/>
            <person name="Gonzalez K."/>
            <person name="Herman E.K."/>
            <person name="Lin Y.C."/>
            <person name="Napier J."/>
            <person name="Ogata H."/>
            <person name="Sarno A.F."/>
            <person name="Shmutz J."/>
            <person name="Schroeder D."/>
            <person name="de Vargas C."/>
            <person name="Verret F."/>
            <person name="von Dassow P."/>
            <person name="Valentin K."/>
            <person name="Van de Peer Y."/>
            <person name="Wheeler G."/>
            <person name="Dacks J.B."/>
            <person name="Delwiche C.F."/>
            <person name="Dyhrman S.T."/>
            <person name="Glockner G."/>
            <person name="John U."/>
            <person name="Richards T."/>
            <person name="Worden A.Z."/>
            <person name="Zhang X."/>
            <person name="Grigoriev I.V."/>
            <person name="Allen A.E."/>
            <person name="Bidle K."/>
            <person name="Borodovsky M."/>
            <person name="Bowler C."/>
            <person name="Brownlee C."/>
            <person name="Cock J.M."/>
            <person name="Elias M."/>
            <person name="Gladyshev V.N."/>
            <person name="Groth M."/>
            <person name="Guda C."/>
            <person name="Hadaegh A."/>
            <person name="Iglesias-Rodriguez M.D."/>
            <person name="Jenkins J."/>
            <person name="Jones B.M."/>
            <person name="Lawson T."/>
            <person name="Leese F."/>
            <person name="Lindquist E."/>
            <person name="Lobanov A."/>
            <person name="Lomsadze A."/>
            <person name="Malik S.B."/>
            <person name="Marsh M.E."/>
            <person name="Mackinder L."/>
            <person name="Mock T."/>
            <person name="Mueller-Roeber B."/>
            <person name="Pagarete A."/>
            <person name="Parker M."/>
            <person name="Probert I."/>
            <person name="Quesneville H."/>
            <person name="Raines C."/>
            <person name="Rensing S.A."/>
            <person name="Riano-Pachon D.M."/>
            <person name="Richier S."/>
            <person name="Rokitta S."/>
            <person name="Shiraiwa Y."/>
            <person name="Soanes D.M."/>
            <person name="van der Giezen M."/>
            <person name="Wahlund T.M."/>
            <person name="Williams B."/>
            <person name="Wilson W."/>
            <person name="Wolfe G."/>
            <person name="Wurch L.L."/>
        </authorList>
    </citation>
    <scope>NUCLEOTIDE SEQUENCE</scope>
</reference>